<dbReference type="InterPro" id="IPR003811">
    <property type="entry name" value="G3P_acylTferase_PlsY"/>
</dbReference>
<dbReference type="AlphaFoldDB" id="A0A117LBC5"/>
<keyword evidence="9 10" id="KW-1208">Phospholipid metabolism</keyword>
<dbReference type="PANTHER" id="PTHR30309">
    <property type="entry name" value="INNER MEMBRANE PROTEIN YGIH"/>
    <property type="match status" value="1"/>
</dbReference>
<evidence type="ECO:0000313" key="12">
    <source>
        <dbReference type="Proteomes" id="UP000053326"/>
    </source>
</evidence>
<keyword evidence="1 10" id="KW-1003">Cell membrane</keyword>
<proteinExistence type="inferred from homology"/>
<comment type="pathway">
    <text evidence="10">Lipid metabolism; phospholipid metabolism.</text>
</comment>
<evidence type="ECO:0000256" key="3">
    <source>
        <dbReference type="ARBA" id="ARBA00022679"/>
    </source>
</evidence>
<feature type="transmembrane region" description="Helical" evidence="10">
    <location>
        <begin position="134"/>
        <end position="153"/>
    </location>
</feature>
<dbReference type="UniPathway" id="UPA00085"/>
<protein>
    <recommendedName>
        <fullName evidence="10">Glycerol-3-phosphate acyltransferase</fullName>
    </recommendedName>
    <alternativeName>
        <fullName evidence="10">Acyl-PO4 G3P acyltransferase</fullName>
    </alternativeName>
    <alternativeName>
        <fullName evidence="10">Acyl-phosphate--glycerol-3-phosphate acyltransferase</fullName>
    </alternativeName>
    <alternativeName>
        <fullName evidence="10">G3P acyltransferase</fullName>
        <shortName evidence="10">GPAT</shortName>
        <ecNumber evidence="10">2.3.1.275</ecNumber>
    </alternativeName>
    <alternativeName>
        <fullName evidence="10">Lysophosphatidic acid synthase</fullName>
        <shortName evidence="10">LPA synthase</shortName>
    </alternativeName>
</protein>
<comment type="catalytic activity">
    <reaction evidence="10">
        <text>an acyl phosphate + sn-glycerol 3-phosphate = a 1-acyl-sn-glycero-3-phosphate + phosphate</text>
        <dbReference type="Rhea" id="RHEA:34075"/>
        <dbReference type="ChEBI" id="CHEBI:43474"/>
        <dbReference type="ChEBI" id="CHEBI:57597"/>
        <dbReference type="ChEBI" id="CHEBI:57970"/>
        <dbReference type="ChEBI" id="CHEBI:59918"/>
        <dbReference type="EC" id="2.3.1.275"/>
    </reaction>
</comment>
<dbReference type="Pfam" id="PF02660">
    <property type="entry name" value="G3P_acyltransf"/>
    <property type="match status" value="1"/>
</dbReference>
<comment type="similarity">
    <text evidence="10">Belongs to the PlsY family.</text>
</comment>
<dbReference type="Proteomes" id="UP000053326">
    <property type="component" value="Unassembled WGS sequence"/>
</dbReference>
<keyword evidence="5 10" id="KW-1133">Transmembrane helix</keyword>
<evidence type="ECO:0000256" key="7">
    <source>
        <dbReference type="ARBA" id="ARBA00023136"/>
    </source>
</evidence>
<dbReference type="SMART" id="SM01207">
    <property type="entry name" value="G3P_acyltransf"/>
    <property type="match status" value="1"/>
</dbReference>
<sequence length="192" mass="20843">MQVLLLLGSYLIGSIPCGYLIGRKYRIDIRRYGSGNIGATNAFRVLGPRVGLLVLLCDAAKGFFPVLIINHFFGPAWAVMAGLAAMAGHNWSLFLGFRGGRGVATGAGVVLALMPGVVAVALVIWLAVVLITGYVSLASIFAALFVPLIAFFFKVPPLYYLFAIPAPLIVVYRHLPNIRRLQKGTEPRIRFR</sequence>
<evidence type="ECO:0000256" key="8">
    <source>
        <dbReference type="ARBA" id="ARBA00023209"/>
    </source>
</evidence>
<dbReference type="EMBL" id="LGFO01000124">
    <property type="protein sequence ID" value="KUK36291.1"/>
    <property type="molecule type" value="Genomic_DNA"/>
</dbReference>
<feature type="transmembrane region" description="Helical" evidence="10">
    <location>
        <begin position="75"/>
        <end position="97"/>
    </location>
</feature>
<evidence type="ECO:0000256" key="1">
    <source>
        <dbReference type="ARBA" id="ARBA00022475"/>
    </source>
</evidence>
<keyword evidence="7 10" id="KW-0472">Membrane</keyword>
<evidence type="ECO:0000313" key="11">
    <source>
        <dbReference type="EMBL" id="KUK36291.1"/>
    </source>
</evidence>
<accession>A0A117LBC5</accession>
<gene>
    <name evidence="10" type="primary">plsY</name>
    <name evidence="11" type="ORF">XD66_1003</name>
</gene>
<dbReference type="PANTHER" id="PTHR30309:SF0">
    <property type="entry name" value="GLYCEROL-3-PHOSPHATE ACYLTRANSFERASE-RELATED"/>
    <property type="match status" value="1"/>
</dbReference>
<evidence type="ECO:0000256" key="4">
    <source>
        <dbReference type="ARBA" id="ARBA00022692"/>
    </source>
</evidence>
<evidence type="ECO:0000256" key="10">
    <source>
        <dbReference type="HAMAP-Rule" id="MF_01043"/>
    </source>
</evidence>
<evidence type="ECO:0000256" key="5">
    <source>
        <dbReference type="ARBA" id="ARBA00022989"/>
    </source>
</evidence>
<feature type="transmembrane region" description="Helical" evidence="10">
    <location>
        <begin position="6"/>
        <end position="22"/>
    </location>
</feature>
<comment type="subunit">
    <text evidence="10">Probably interacts with PlsX.</text>
</comment>
<evidence type="ECO:0000256" key="2">
    <source>
        <dbReference type="ARBA" id="ARBA00022516"/>
    </source>
</evidence>
<keyword evidence="2 10" id="KW-0444">Lipid biosynthesis</keyword>
<keyword evidence="3 10" id="KW-0808">Transferase</keyword>
<reference evidence="12" key="1">
    <citation type="journal article" date="2015" name="MBio">
        <title>Genome-Resolved Metagenomic Analysis Reveals Roles for Candidate Phyla and Other Microbial Community Members in Biogeochemical Transformations in Oil Reservoirs.</title>
        <authorList>
            <person name="Hu P."/>
            <person name="Tom L."/>
            <person name="Singh A."/>
            <person name="Thomas B.C."/>
            <person name="Baker B.J."/>
            <person name="Piceno Y.M."/>
            <person name="Andersen G.L."/>
            <person name="Banfield J.F."/>
        </authorList>
    </citation>
    <scope>NUCLEOTIDE SEQUENCE [LARGE SCALE GENOMIC DNA]</scope>
</reference>
<dbReference type="GO" id="GO:0005886">
    <property type="term" value="C:plasma membrane"/>
    <property type="evidence" value="ECO:0007669"/>
    <property type="project" value="UniProtKB-SubCell"/>
</dbReference>
<feature type="transmembrane region" description="Helical" evidence="10">
    <location>
        <begin position="158"/>
        <end position="175"/>
    </location>
</feature>
<evidence type="ECO:0000256" key="6">
    <source>
        <dbReference type="ARBA" id="ARBA00023098"/>
    </source>
</evidence>
<keyword evidence="8 10" id="KW-0594">Phospholipid biosynthesis</keyword>
<dbReference type="EC" id="2.3.1.275" evidence="10"/>
<comment type="function">
    <text evidence="10">Catalyzes the transfer of an acyl group from acyl-phosphate (acyl-PO(4)) to glycerol-3-phosphate (G3P) to form lysophosphatidic acid (LPA). This enzyme utilizes acyl-phosphate as fatty acyl donor, but not acyl-CoA or acyl-ACP.</text>
</comment>
<dbReference type="GO" id="GO:0043772">
    <property type="term" value="F:acyl-phosphate glycerol-3-phosphate acyltransferase activity"/>
    <property type="evidence" value="ECO:0007669"/>
    <property type="project" value="UniProtKB-UniRule"/>
</dbReference>
<dbReference type="GO" id="GO:0008654">
    <property type="term" value="P:phospholipid biosynthetic process"/>
    <property type="evidence" value="ECO:0007669"/>
    <property type="project" value="UniProtKB-UniRule"/>
</dbReference>
<comment type="subcellular location">
    <subcellularLocation>
        <location evidence="10">Cell membrane</location>
        <topology evidence="10">Multi-pass membrane protein</topology>
    </subcellularLocation>
</comment>
<dbReference type="NCBIfam" id="TIGR00023">
    <property type="entry name" value="glycerol-3-phosphate 1-O-acyltransferase PlsY"/>
    <property type="match status" value="1"/>
</dbReference>
<name>A0A117LBC5_9THEO</name>
<organism evidence="11 12">
    <name type="scientific">Thermacetogenium phaeum</name>
    <dbReference type="NCBI Taxonomy" id="85874"/>
    <lineage>
        <taxon>Bacteria</taxon>
        <taxon>Bacillati</taxon>
        <taxon>Bacillota</taxon>
        <taxon>Clostridia</taxon>
        <taxon>Thermoanaerobacterales</taxon>
        <taxon>Thermoanaerobacteraceae</taxon>
        <taxon>Thermacetogenium</taxon>
    </lineage>
</organism>
<dbReference type="PATRIC" id="fig|85874.4.peg.383"/>
<comment type="caution">
    <text evidence="11">The sequence shown here is derived from an EMBL/GenBank/DDBJ whole genome shotgun (WGS) entry which is preliminary data.</text>
</comment>
<evidence type="ECO:0000256" key="9">
    <source>
        <dbReference type="ARBA" id="ARBA00023264"/>
    </source>
</evidence>
<feature type="transmembrane region" description="Helical" evidence="10">
    <location>
        <begin position="109"/>
        <end position="128"/>
    </location>
</feature>
<keyword evidence="4 10" id="KW-0812">Transmembrane</keyword>
<keyword evidence="6 10" id="KW-0443">Lipid metabolism</keyword>
<dbReference type="HAMAP" id="MF_01043">
    <property type="entry name" value="PlsY"/>
    <property type="match status" value="1"/>
</dbReference>
<keyword evidence="11" id="KW-0012">Acyltransferase</keyword>